<dbReference type="InterPro" id="IPR036737">
    <property type="entry name" value="OmpA-like_sf"/>
</dbReference>
<dbReference type="InterPro" id="IPR007055">
    <property type="entry name" value="BON_dom"/>
</dbReference>
<feature type="domain" description="BON" evidence="3">
    <location>
        <begin position="109"/>
        <end position="177"/>
    </location>
</feature>
<keyword evidence="2" id="KW-1133">Transmembrane helix</keyword>
<feature type="transmembrane region" description="Helical" evidence="2">
    <location>
        <begin position="34"/>
        <end position="55"/>
    </location>
</feature>
<comment type="caution">
    <text evidence="5">The sequence shown here is derived from an EMBL/GenBank/DDBJ whole genome shotgun (WGS) entry which is preliminary data.</text>
</comment>
<evidence type="ECO:0000313" key="5">
    <source>
        <dbReference type="EMBL" id="NMN95247.1"/>
    </source>
</evidence>
<evidence type="ECO:0000259" key="4">
    <source>
        <dbReference type="PROSITE" id="PS51123"/>
    </source>
</evidence>
<dbReference type="GO" id="GO:0016020">
    <property type="term" value="C:membrane"/>
    <property type="evidence" value="ECO:0007669"/>
    <property type="project" value="UniProtKB-UniRule"/>
</dbReference>
<accession>A0A848KH44</accession>
<evidence type="ECO:0000256" key="1">
    <source>
        <dbReference type="PROSITE-ProRule" id="PRU00473"/>
    </source>
</evidence>
<keyword evidence="2" id="KW-0812">Transmembrane</keyword>
<dbReference type="EMBL" id="VCQU01000003">
    <property type="protein sequence ID" value="NMN95247.1"/>
    <property type="molecule type" value="Genomic_DNA"/>
</dbReference>
<proteinExistence type="predicted"/>
<evidence type="ECO:0008006" key="7">
    <source>
        <dbReference type="Google" id="ProtNLM"/>
    </source>
</evidence>
<dbReference type="Pfam" id="PF00691">
    <property type="entry name" value="OmpA"/>
    <property type="match status" value="1"/>
</dbReference>
<sequence length="329" mass="34642">MRSDMSSTMFEPPGPGQPAIRRLTTTTHYRRLPWLPLLIALVIVPIAITALAVFVGRSSVEDDLRQRTEVALASAGLPDVRVDFDGRDATISNVASDRAETAKDTVLGVDGVRVADVDGVIAPAAAATGKPFEVRIVGDKIVLTGDVRDENARNAVVDAARAASGGAPVVDELTFNSAAQVLDPAQVRAAVEDARRISPPLPTQQPQQGDKAALQQQINQLIAGGRIAFSPNSSDLTSEGSATVAKVADLLRPTRVRIEVDGHVADTGENVNSQAVSEQRARTVKARLVELGIAADRIDAVGFGSSRPVDTNSTSAGQTANRRVEIIVL</sequence>
<evidence type="ECO:0000313" key="6">
    <source>
        <dbReference type="Proteomes" id="UP000535543"/>
    </source>
</evidence>
<dbReference type="SUPFAM" id="SSF103088">
    <property type="entry name" value="OmpA-like"/>
    <property type="match status" value="1"/>
</dbReference>
<dbReference type="Gene3D" id="3.40.1520.20">
    <property type="match status" value="1"/>
</dbReference>
<feature type="domain" description="OmpA-like" evidence="4">
    <location>
        <begin position="216"/>
        <end position="329"/>
    </location>
</feature>
<keyword evidence="6" id="KW-1185">Reference proteome</keyword>
<dbReference type="PROSITE" id="PS50914">
    <property type="entry name" value="BON"/>
    <property type="match status" value="1"/>
</dbReference>
<dbReference type="Proteomes" id="UP000535543">
    <property type="component" value="Unassembled WGS sequence"/>
</dbReference>
<reference evidence="5 6" key="1">
    <citation type="submission" date="2019-05" db="EMBL/GenBank/DDBJ databases">
        <authorList>
            <person name="Lee S.D."/>
        </authorList>
    </citation>
    <scope>NUCLEOTIDE SEQUENCE [LARGE SCALE GENOMIC DNA]</scope>
    <source>
        <strain evidence="5 6">YC2-7</strain>
    </source>
</reference>
<dbReference type="PANTHER" id="PTHR30329:SF21">
    <property type="entry name" value="LIPOPROTEIN YIAD-RELATED"/>
    <property type="match status" value="1"/>
</dbReference>
<dbReference type="Gene3D" id="3.30.1330.60">
    <property type="entry name" value="OmpA-like domain"/>
    <property type="match status" value="1"/>
</dbReference>
<gene>
    <name evidence="5" type="ORF">FGL95_09410</name>
</gene>
<protein>
    <recommendedName>
        <fullName evidence="7">OmpA family protein</fullName>
    </recommendedName>
</protein>
<name>A0A848KH44_9NOCA</name>
<dbReference type="InterPro" id="IPR006665">
    <property type="entry name" value="OmpA-like"/>
</dbReference>
<dbReference type="PROSITE" id="PS51123">
    <property type="entry name" value="OMPA_2"/>
    <property type="match status" value="1"/>
</dbReference>
<evidence type="ECO:0000256" key="2">
    <source>
        <dbReference type="SAM" id="Phobius"/>
    </source>
</evidence>
<dbReference type="PANTHER" id="PTHR30329">
    <property type="entry name" value="STATOR ELEMENT OF FLAGELLAR MOTOR COMPLEX"/>
    <property type="match status" value="1"/>
</dbReference>
<dbReference type="InterPro" id="IPR050330">
    <property type="entry name" value="Bact_OuterMem_StrucFunc"/>
</dbReference>
<reference evidence="5 6" key="2">
    <citation type="submission" date="2020-06" db="EMBL/GenBank/DDBJ databases">
        <title>Antribacter stalactiti gen. nov., sp. nov., a new member of the family Nacardiaceae isolated from a cave.</title>
        <authorList>
            <person name="Kim I.S."/>
        </authorList>
    </citation>
    <scope>NUCLEOTIDE SEQUENCE [LARGE SCALE GENOMIC DNA]</scope>
    <source>
        <strain evidence="5 6">YC2-7</strain>
    </source>
</reference>
<dbReference type="CDD" id="cd07185">
    <property type="entry name" value="OmpA_C-like"/>
    <property type="match status" value="1"/>
</dbReference>
<keyword evidence="1 2" id="KW-0472">Membrane</keyword>
<organism evidence="5 6">
    <name type="scientific">Antrihabitans stalactiti</name>
    <dbReference type="NCBI Taxonomy" id="2584121"/>
    <lineage>
        <taxon>Bacteria</taxon>
        <taxon>Bacillati</taxon>
        <taxon>Actinomycetota</taxon>
        <taxon>Actinomycetes</taxon>
        <taxon>Mycobacteriales</taxon>
        <taxon>Nocardiaceae</taxon>
        <taxon>Antrihabitans</taxon>
    </lineage>
</organism>
<evidence type="ECO:0000259" key="3">
    <source>
        <dbReference type="PROSITE" id="PS50914"/>
    </source>
</evidence>
<dbReference type="AlphaFoldDB" id="A0A848KH44"/>